<evidence type="ECO:0000313" key="3">
    <source>
        <dbReference type="Proteomes" id="UP000004828"/>
    </source>
</evidence>
<organism evidence="2 3">
    <name type="scientific">Roseburia intestinalis L1-82</name>
    <dbReference type="NCBI Taxonomy" id="536231"/>
    <lineage>
        <taxon>Bacteria</taxon>
        <taxon>Bacillati</taxon>
        <taxon>Bacillota</taxon>
        <taxon>Clostridia</taxon>
        <taxon>Lachnospirales</taxon>
        <taxon>Lachnospiraceae</taxon>
        <taxon>Roseburia</taxon>
    </lineage>
</organism>
<reference evidence="2 3" key="1">
    <citation type="submission" date="2009-08" db="EMBL/GenBank/DDBJ databases">
        <authorList>
            <person name="Weinstock G."/>
            <person name="Sodergren E."/>
            <person name="Clifton S."/>
            <person name="Fulton L."/>
            <person name="Fulton B."/>
            <person name="Courtney L."/>
            <person name="Fronick C."/>
            <person name="Harrison M."/>
            <person name="Strong C."/>
            <person name="Farmer C."/>
            <person name="Delahaunty K."/>
            <person name="Markovic C."/>
            <person name="Hall O."/>
            <person name="Minx P."/>
            <person name="Tomlinson C."/>
            <person name="Mitreva M."/>
            <person name="Nelson J."/>
            <person name="Hou S."/>
            <person name="Wollam A."/>
            <person name="Pepin K.H."/>
            <person name="Johnson M."/>
            <person name="Bhonagiri V."/>
            <person name="Nash W.E."/>
            <person name="Warren W."/>
            <person name="Chinwalla A."/>
            <person name="Mardis E.R."/>
            <person name="Wilson R.K."/>
        </authorList>
    </citation>
    <scope>NUCLEOTIDE SEQUENCE [LARGE SCALE GENOMIC DNA]</scope>
    <source>
        <strain evidence="2 3">L1-82</strain>
    </source>
</reference>
<comment type="caution">
    <text evidence="2">The sequence shown here is derived from an EMBL/GenBank/DDBJ whole genome shotgun (WGS) entry which is preliminary data.</text>
</comment>
<feature type="non-terminal residue" evidence="2">
    <location>
        <position position="231"/>
    </location>
</feature>
<dbReference type="HOGENOM" id="CLU_1202123_0_0_9"/>
<dbReference type="InterPro" id="IPR024300">
    <property type="entry name" value="SipL_SPOCS_dom"/>
</dbReference>
<proteinExistence type="predicted"/>
<dbReference type="Pfam" id="PF12673">
    <property type="entry name" value="SipL"/>
    <property type="match status" value="1"/>
</dbReference>
<sequence>MVTKIRNGGLFLEFQKIKLHRSEKNGAAVTQITLDDDYNVPDYRQDIVKVIKERGELRFDEVKAMEGAAWIKGSLVFKVLYRSDKQEGKISCLRGEIPFQERLNMDGLSEYDAVHATGDMEDLTIGVINSRKLNVRAVIVLTASSEKEVDEELTCELSDGSSYEQNIVEKEALKLLVVRRDICRQKSEAVLPSSKPNIREILWQSMQLRNVESRLVEGNIRLSGEILVSIL</sequence>
<dbReference type="AlphaFoldDB" id="C7G8Q1"/>
<name>C7G8Q1_9FIRM</name>
<accession>C7G8Q1</accession>
<evidence type="ECO:0000313" key="2">
    <source>
        <dbReference type="EMBL" id="EEV01854.1"/>
    </source>
</evidence>
<gene>
    <name evidence="2" type="ORF">ROSINTL182_06277</name>
</gene>
<dbReference type="Proteomes" id="UP000004828">
    <property type="component" value="Unassembled WGS sequence"/>
</dbReference>
<feature type="domain" description="SipL SPOCS" evidence="1">
    <location>
        <begin position="46"/>
        <end position="127"/>
    </location>
</feature>
<protein>
    <recommendedName>
        <fullName evidence="1">SipL SPOCS domain-containing protein</fullName>
    </recommendedName>
</protein>
<evidence type="ECO:0000259" key="1">
    <source>
        <dbReference type="Pfam" id="PF12673"/>
    </source>
</evidence>
<dbReference type="EMBL" id="ABYJ02000055">
    <property type="protein sequence ID" value="EEV01854.1"/>
    <property type="molecule type" value="Genomic_DNA"/>
</dbReference>